<evidence type="ECO:0000313" key="3">
    <source>
        <dbReference type="Proteomes" id="UP000539985"/>
    </source>
</evidence>
<dbReference type="SUPFAM" id="SSF48452">
    <property type="entry name" value="TPR-like"/>
    <property type="match status" value="1"/>
</dbReference>
<dbReference type="InterPro" id="IPR019734">
    <property type="entry name" value="TPR_rpt"/>
</dbReference>
<dbReference type="RefSeq" id="WP_177101043.1">
    <property type="nucleotide sequence ID" value="NZ_JACAQB010000004.1"/>
</dbReference>
<organism evidence="2 3">
    <name type="scientific">Pseudomonas gingeri</name>
    <dbReference type="NCBI Taxonomy" id="117681"/>
    <lineage>
        <taxon>Bacteria</taxon>
        <taxon>Pseudomonadati</taxon>
        <taxon>Pseudomonadota</taxon>
        <taxon>Gammaproteobacteria</taxon>
        <taxon>Pseudomonadales</taxon>
        <taxon>Pseudomonadaceae</taxon>
        <taxon>Pseudomonas</taxon>
    </lineage>
</organism>
<dbReference type="InterPro" id="IPR011990">
    <property type="entry name" value="TPR-like_helical_dom_sf"/>
</dbReference>
<name>A0A7Y7X9N6_9PSED</name>
<dbReference type="Proteomes" id="UP000539985">
    <property type="component" value="Unassembled WGS sequence"/>
</dbReference>
<reference evidence="2 3" key="1">
    <citation type="submission" date="2020-04" db="EMBL/GenBank/DDBJ databases">
        <title>Molecular characterization of pseudomonads from Agaricus bisporus reveal novel blotch 2 pathogens in Western Europe.</title>
        <authorList>
            <person name="Taparia T."/>
            <person name="Krijger M."/>
            <person name="Haynes E."/>
            <person name="Elpinstone J.G."/>
            <person name="Noble R."/>
            <person name="Van Der Wolf J."/>
        </authorList>
    </citation>
    <scope>NUCLEOTIDE SEQUENCE [LARGE SCALE GENOMIC DNA]</scope>
    <source>
        <strain evidence="2 3">H7001</strain>
    </source>
</reference>
<comment type="caution">
    <text evidence="2">The sequence shown here is derived from an EMBL/GenBank/DDBJ whole genome shotgun (WGS) entry which is preliminary data.</text>
</comment>
<feature type="repeat" description="TPR" evidence="1">
    <location>
        <begin position="4"/>
        <end position="37"/>
    </location>
</feature>
<dbReference type="PROSITE" id="PS50005">
    <property type="entry name" value="TPR"/>
    <property type="match status" value="1"/>
</dbReference>
<gene>
    <name evidence="2" type="ORF">HX882_07700</name>
</gene>
<protein>
    <recommendedName>
        <fullName evidence="4">Tetratricopeptide repeat protein</fullName>
    </recommendedName>
</protein>
<evidence type="ECO:0000313" key="2">
    <source>
        <dbReference type="EMBL" id="NWB95767.1"/>
    </source>
</evidence>
<proteinExistence type="predicted"/>
<dbReference type="Gene3D" id="1.25.40.10">
    <property type="entry name" value="Tetratricopeptide repeat domain"/>
    <property type="match status" value="1"/>
</dbReference>
<sequence length="181" mass="19772">MLDASEYLHLAIHASQEGNHHAALNYLNTALEHEPNHAGARYFLAAEHAELGLLERAHTGMKAALELDSGMDIARFQLGLLSLQLQRTAEAQEAFESLQRVTLDTSLQTFAGAYLDLLSENAQEAIAKLSLGLNTCVNQALHADMSRVLASLTELVPETESSSPTERPVFLGAYRNTFETP</sequence>
<evidence type="ECO:0008006" key="4">
    <source>
        <dbReference type="Google" id="ProtNLM"/>
    </source>
</evidence>
<keyword evidence="1" id="KW-0802">TPR repeat</keyword>
<accession>A0A7Y7X9N6</accession>
<dbReference type="EMBL" id="JACAQB010000004">
    <property type="protein sequence ID" value="NWB95767.1"/>
    <property type="molecule type" value="Genomic_DNA"/>
</dbReference>
<dbReference type="AlphaFoldDB" id="A0A7Y7X9N6"/>
<evidence type="ECO:0000256" key="1">
    <source>
        <dbReference type="PROSITE-ProRule" id="PRU00339"/>
    </source>
</evidence>